<feature type="chain" id="PRO_5039365275" description="Lipoprotein" evidence="2">
    <location>
        <begin position="20"/>
        <end position="228"/>
    </location>
</feature>
<keyword evidence="4" id="KW-1185">Reference proteome</keyword>
<name>A0A2N0ZJ53_9BACI</name>
<evidence type="ECO:0000256" key="1">
    <source>
        <dbReference type="SAM" id="MobiDB-lite"/>
    </source>
</evidence>
<gene>
    <name evidence="3" type="ORF">CWS20_06695</name>
</gene>
<organism evidence="3 4">
    <name type="scientific">Cytobacillus horneckiae</name>
    <dbReference type="NCBI Taxonomy" id="549687"/>
    <lineage>
        <taxon>Bacteria</taxon>
        <taxon>Bacillati</taxon>
        <taxon>Bacillota</taxon>
        <taxon>Bacilli</taxon>
        <taxon>Bacillales</taxon>
        <taxon>Bacillaceae</taxon>
        <taxon>Cytobacillus</taxon>
    </lineage>
</organism>
<dbReference type="Proteomes" id="UP000233343">
    <property type="component" value="Unassembled WGS sequence"/>
</dbReference>
<dbReference type="PROSITE" id="PS51257">
    <property type="entry name" value="PROKAR_LIPOPROTEIN"/>
    <property type="match status" value="1"/>
</dbReference>
<comment type="caution">
    <text evidence="3">The sequence shown here is derived from an EMBL/GenBank/DDBJ whole genome shotgun (WGS) entry which is preliminary data.</text>
</comment>
<evidence type="ECO:0008006" key="5">
    <source>
        <dbReference type="Google" id="ProtNLM"/>
    </source>
</evidence>
<accession>A0A2N0ZJ53</accession>
<sequence length="228" mass="25190">MSKFAKLLATGLLAGGILAGCSSEETGTTDEPKEEPKAAEQKAKNASEPKKDEAGNTILEEPGQAAESDHFNAELLKIAKVNETVDVAPLKITVNDIKLIKLTDVDPTFAEEVAWSMDGDAAVLEKGFSYLQITYSAENTEEQNIEWYDLMNIITDKGEQIDGQLKDFYVDDADMDSEFIGKVKKDFTDTFVVKDEDINKVKLVFGNTMNADTYDDITGEQTVEYTFE</sequence>
<feature type="compositionally biased region" description="Basic and acidic residues" evidence="1">
    <location>
        <begin position="30"/>
        <end position="54"/>
    </location>
</feature>
<feature type="region of interest" description="Disordered" evidence="1">
    <location>
        <begin position="20"/>
        <end position="56"/>
    </location>
</feature>
<dbReference type="AlphaFoldDB" id="A0A2N0ZJ53"/>
<reference evidence="3 4" key="1">
    <citation type="journal article" date="2010" name="Int. J. Syst. Evol. Microbiol.">
        <title>Bacillus horneckiae sp. nov., isolated from a spacecraft-assembly clean room.</title>
        <authorList>
            <person name="Vaishampayan P."/>
            <person name="Probst A."/>
            <person name="Krishnamurthi S."/>
            <person name="Ghosh S."/>
            <person name="Osman S."/>
            <person name="McDowall A."/>
            <person name="Ruckmani A."/>
            <person name="Mayilraj S."/>
            <person name="Venkateswaran K."/>
        </authorList>
    </citation>
    <scope>NUCLEOTIDE SEQUENCE [LARGE SCALE GENOMIC DNA]</scope>
    <source>
        <strain evidence="4">1PO1SC</strain>
    </source>
</reference>
<keyword evidence="2" id="KW-0732">Signal</keyword>
<evidence type="ECO:0000313" key="4">
    <source>
        <dbReference type="Proteomes" id="UP000233343"/>
    </source>
</evidence>
<proteinExistence type="predicted"/>
<evidence type="ECO:0000256" key="2">
    <source>
        <dbReference type="SAM" id="SignalP"/>
    </source>
</evidence>
<protein>
    <recommendedName>
        <fullName evidence="5">Lipoprotein</fullName>
    </recommendedName>
</protein>
<dbReference type="EMBL" id="PISD01000013">
    <property type="protein sequence ID" value="PKG29559.1"/>
    <property type="molecule type" value="Genomic_DNA"/>
</dbReference>
<evidence type="ECO:0000313" key="3">
    <source>
        <dbReference type="EMBL" id="PKG29559.1"/>
    </source>
</evidence>
<feature type="signal peptide" evidence="2">
    <location>
        <begin position="1"/>
        <end position="19"/>
    </location>
</feature>
<dbReference type="RefSeq" id="WP_066192553.1">
    <property type="nucleotide sequence ID" value="NZ_JARMMB010000020.1"/>
</dbReference>